<dbReference type="SUPFAM" id="SSF57850">
    <property type="entry name" value="RING/U-box"/>
    <property type="match status" value="1"/>
</dbReference>
<evidence type="ECO:0000259" key="3">
    <source>
        <dbReference type="PROSITE" id="PS50089"/>
    </source>
</evidence>
<feature type="transmembrane region" description="Helical" evidence="2">
    <location>
        <begin position="17"/>
        <end position="38"/>
    </location>
</feature>
<gene>
    <name evidence="4" type="ORF">CHYS00102_LOCUS29515</name>
</gene>
<evidence type="ECO:0000256" key="1">
    <source>
        <dbReference type="PROSITE-ProRule" id="PRU00175"/>
    </source>
</evidence>
<feature type="domain" description="RING-type" evidence="3">
    <location>
        <begin position="214"/>
        <end position="260"/>
    </location>
</feature>
<keyword evidence="2" id="KW-0472">Membrane</keyword>
<evidence type="ECO:0000313" key="4">
    <source>
        <dbReference type="EMBL" id="CAD8902296.1"/>
    </source>
</evidence>
<feature type="transmembrane region" description="Helical" evidence="2">
    <location>
        <begin position="119"/>
        <end position="142"/>
    </location>
</feature>
<dbReference type="InterPro" id="IPR001841">
    <property type="entry name" value="Znf_RING"/>
</dbReference>
<dbReference type="EMBL" id="HBFR01040348">
    <property type="protein sequence ID" value="CAD8902296.1"/>
    <property type="molecule type" value="Transcribed_RNA"/>
</dbReference>
<dbReference type="GO" id="GO:0061630">
    <property type="term" value="F:ubiquitin protein ligase activity"/>
    <property type="evidence" value="ECO:0007669"/>
    <property type="project" value="TreeGrafter"/>
</dbReference>
<dbReference type="Pfam" id="PF13639">
    <property type="entry name" value="zf-RING_2"/>
    <property type="match status" value="1"/>
</dbReference>
<keyword evidence="2" id="KW-0812">Transmembrane</keyword>
<evidence type="ECO:0000256" key="2">
    <source>
        <dbReference type="SAM" id="Phobius"/>
    </source>
</evidence>
<keyword evidence="2" id="KW-1133">Transmembrane helix</keyword>
<dbReference type="Gene3D" id="3.30.40.10">
    <property type="entry name" value="Zinc/RING finger domain, C3HC4 (zinc finger)"/>
    <property type="match status" value="1"/>
</dbReference>
<keyword evidence="1" id="KW-0479">Metal-binding</keyword>
<keyword evidence="1" id="KW-0863">Zinc-finger</keyword>
<accession>A0A7S1C0C8</accession>
<dbReference type="InterPro" id="IPR051826">
    <property type="entry name" value="E3_ubiquitin-ligase_domain"/>
</dbReference>
<dbReference type="InterPro" id="IPR013083">
    <property type="entry name" value="Znf_RING/FYVE/PHD"/>
</dbReference>
<dbReference type="AlphaFoldDB" id="A0A7S1C0C8"/>
<reference evidence="4" key="1">
    <citation type="submission" date="2021-01" db="EMBL/GenBank/DDBJ databases">
        <authorList>
            <person name="Corre E."/>
            <person name="Pelletier E."/>
            <person name="Niang G."/>
            <person name="Scheremetjew M."/>
            <person name="Finn R."/>
            <person name="Kale V."/>
            <person name="Holt S."/>
            <person name="Cochrane G."/>
            <person name="Meng A."/>
            <person name="Brown T."/>
            <person name="Cohen L."/>
        </authorList>
    </citation>
    <scope>NUCLEOTIDE SEQUENCE</scope>
    <source>
        <strain evidence="4">308</strain>
    </source>
</reference>
<proteinExistence type="predicted"/>
<dbReference type="PANTHER" id="PTHR22765">
    <property type="entry name" value="RING FINGER AND PROTEASE ASSOCIATED DOMAIN-CONTAINING"/>
    <property type="match status" value="1"/>
</dbReference>
<dbReference type="GO" id="GO:0006511">
    <property type="term" value="P:ubiquitin-dependent protein catabolic process"/>
    <property type="evidence" value="ECO:0007669"/>
    <property type="project" value="TreeGrafter"/>
</dbReference>
<name>A0A7S1C0C8_9STRA</name>
<protein>
    <recommendedName>
        <fullName evidence="3">RING-type domain-containing protein</fullName>
    </recommendedName>
</protein>
<dbReference type="GO" id="GO:0008270">
    <property type="term" value="F:zinc ion binding"/>
    <property type="evidence" value="ECO:0007669"/>
    <property type="project" value="UniProtKB-KW"/>
</dbReference>
<dbReference type="PANTHER" id="PTHR22765:SF272">
    <property type="entry name" value="E3 UBIQUITIN-PROTEIN LIGASE PRAJA-2"/>
    <property type="match status" value="1"/>
</dbReference>
<organism evidence="4">
    <name type="scientific">Corethron hystrix</name>
    <dbReference type="NCBI Taxonomy" id="216773"/>
    <lineage>
        <taxon>Eukaryota</taxon>
        <taxon>Sar</taxon>
        <taxon>Stramenopiles</taxon>
        <taxon>Ochrophyta</taxon>
        <taxon>Bacillariophyta</taxon>
        <taxon>Coscinodiscophyceae</taxon>
        <taxon>Corethrophycidae</taxon>
        <taxon>Corethrales</taxon>
        <taxon>Corethraceae</taxon>
        <taxon>Corethron</taxon>
    </lineage>
</organism>
<keyword evidence="1" id="KW-0862">Zinc</keyword>
<dbReference type="PROSITE" id="PS50089">
    <property type="entry name" value="ZF_RING_2"/>
    <property type="match status" value="1"/>
</dbReference>
<sequence length="276" mass="30539">MSAAIFRSRNNSPLLKLLMIINMLLLCSPFSSIVRLLWTLYEHFYVSEPSSRARADVAAFLSQFPEMRGASVEEIFRAVLDRHASATQTGTGPLWTSSPIFGSAPAVTTEAVRHDLAVALPYLVALFVCLVSLLVAFLGLVLEGNRGEEAGGGRKRKRKVRRILRCLEGYAATIAPGDVLGDAGDGERPPEILAPAPGETAAQGGTRRRLTGTCAVCLEDCRAGERIVWSSNRACPHFFHYDCLVPWIERRCSKLCPCCRQHFVDEDLYRRIKKME</sequence>